<evidence type="ECO:0000259" key="9">
    <source>
        <dbReference type="PROSITE" id="PS50893"/>
    </source>
</evidence>
<feature type="transmembrane region" description="Helical" evidence="8">
    <location>
        <begin position="347"/>
        <end position="367"/>
    </location>
</feature>
<dbReference type="GO" id="GO:0016887">
    <property type="term" value="F:ATP hydrolysis activity"/>
    <property type="evidence" value="ECO:0007669"/>
    <property type="project" value="InterPro"/>
</dbReference>
<dbReference type="InterPro" id="IPR003593">
    <property type="entry name" value="AAA+_ATPase"/>
</dbReference>
<dbReference type="CDD" id="cd03263">
    <property type="entry name" value="ABC_subfamily_A"/>
    <property type="match status" value="2"/>
</dbReference>
<evidence type="ECO:0000256" key="2">
    <source>
        <dbReference type="ARBA" id="ARBA00022692"/>
    </source>
</evidence>
<dbReference type="Pfam" id="PF23321">
    <property type="entry name" value="R1_ABCA1"/>
    <property type="match status" value="1"/>
</dbReference>
<comment type="subcellular location">
    <subcellularLocation>
        <location evidence="1">Membrane</location>
        <topology evidence="1">Multi-pass membrane protein</topology>
    </subcellularLocation>
</comment>
<organism evidence="10 11">
    <name type="scientific">Aquatica leii</name>
    <dbReference type="NCBI Taxonomy" id="1421715"/>
    <lineage>
        <taxon>Eukaryota</taxon>
        <taxon>Metazoa</taxon>
        <taxon>Ecdysozoa</taxon>
        <taxon>Arthropoda</taxon>
        <taxon>Hexapoda</taxon>
        <taxon>Insecta</taxon>
        <taxon>Pterygota</taxon>
        <taxon>Neoptera</taxon>
        <taxon>Endopterygota</taxon>
        <taxon>Coleoptera</taxon>
        <taxon>Polyphaga</taxon>
        <taxon>Elateriformia</taxon>
        <taxon>Elateroidea</taxon>
        <taxon>Lampyridae</taxon>
        <taxon>Luciolinae</taxon>
        <taxon>Aquatica</taxon>
    </lineage>
</organism>
<dbReference type="EMBL" id="JARPUR010000001">
    <property type="protein sequence ID" value="KAK4883874.1"/>
    <property type="molecule type" value="Genomic_DNA"/>
</dbReference>
<feature type="domain" description="ABC transporter" evidence="9">
    <location>
        <begin position="1368"/>
        <end position="1603"/>
    </location>
</feature>
<dbReference type="PANTHER" id="PTHR19229:SF250">
    <property type="entry name" value="ABC TRANSPORTER DOMAIN-CONTAINING PROTEIN-RELATED"/>
    <property type="match status" value="1"/>
</dbReference>
<feature type="transmembrane region" description="Helical" evidence="8">
    <location>
        <begin position="1137"/>
        <end position="1158"/>
    </location>
</feature>
<comment type="caution">
    <text evidence="10">The sequence shown here is derived from an EMBL/GenBank/DDBJ whole genome shotgun (WGS) entry which is preliminary data.</text>
</comment>
<dbReference type="Proteomes" id="UP001353858">
    <property type="component" value="Unassembled WGS sequence"/>
</dbReference>
<dbReference type="FunFam" id="3.40.50.300:FF:000933">
    <property type="entry name" value="ABC transporter A family member 7"/>
    <property type="match status" value="1"/>
</dbReference>
<accession>A0AAN7SKC5</accession>
<evidence type="ECO:0000256" key="1">
    <source>
        <dbReference type="ARBA" id="ARBA00004141"/>
    </source>
</evidence>
<dbReference type="PANTHER" id="PTHR19229">
    <property type="entry name" value="ATP-BINDING CASSETTE TRANSPORTER SUBFAMILY A ABCA"/>
    <property type="match status" value="1"/>
</dbReference>
<keyword evidence="2 8" id="KW-0812">Transmembrane</keyword>
<evidence type="ECO:0000313" key="10">
    <source>
        <dbReference type="EMBL" id="KAK4883874.1"/>
    </source>
</evidence>
<dbReference type="GO" id="GO:0016020">
    <property type="term" value="C:membrane"/>
    <property type="evidence" value="ECO:0007669"/>
    <property type="project" value="UniProtKB-SubCell"/>
</dbReference>
<keyword evidence="4" id="KW-0067">ATP-binding</keyword>
<evidence type="ECO:0000313" key="11">
    <source>
        <dbReference type="Proteomes" id="UP001353858"/>
    </source>
</evidence>
<feature type="domain" description="ABC transporter" evidence="9">
    <location>
        <begin position="502"/>
        <end position="731"/>
    </location>
</feature>
<evidence type="ECO:0000256" key="4">
    <source>
        <dbReference type="ARBA" id="ARBA00022840"/>
    </source>
</evidence>
<dbReference type="InterPro" id="IPR027417">
    <property type="entry name" value="P-loop_NTPase"/>
</dbReference>
<dbReference type="SUPFAM" id="SSF52540">
    <property type="entry name" value="P-loop containing nucleoside triphosphate hydrolases"/>
    <property type="match status" value="2"/>
</dbReference>
<evidence type="ECO:0000256" key="7">
    <source>
        <dbReference type="SAM" id="MobiDB-lite"/>
    </source>
</evidence>
<keyword evidence="3" id="KW-0547">Nucleotide-binding</keyword>
<dbReference type="InterPro" id="IPR056264">
    <property type="entry name" value="R2_ABCA1-4-like"/>
</dbReference>
<keyword evidence="5 8" id="KW-1133">Transmembrane helix</keyword>
<feature type="transmembrane region" description="Helical" evidence="8">
    <location>
        <begin position="878"/>
        <end position="898"/>
    </location>
</feature>
<feature type="region of interest" description="Disordered" evidence="7">
    <location>
        <begin position="1887"/>
        <end position="1906"/>
    </location>
</feature>
<evidence type="ECO:0000256" key="6">
    <source>
        <dbReference type="ARBA" id="ARBA00023136"/>
    </source>
</evidence>
<name>A0AAN7SKC5_9COLE</name>
<dbReference type="Gene3D" id="3.40.50.300">
    <property type="entry name" value="P-loop containing nucleotide triphosphate hydrolases"/>
    <property type="match status" value="2"/>
</dbReference>
<feature type="transmembrane region" description="Helical" evidence="8">
    <location>
        <begin position="275"/>
        <end position="299"/>
    </location>
</feature>
<feature type="transmembrane region" description="Helical" evidence="8">
    <location>
        <begin position="319"/>
        <end position="341"/>
    </location>
</feature>
<keyword evidence="11" id="KW-1185">Reference proteome</keyword>
<evidence type="ECO:0000256" key="5">
    <source>
        <dbReference type="ARBA" id="ARBA00022989"/>
    </source>
</evidence>
<feature type="transmembrane region" description="Helical" evidence="8">
    <location>
        <begin position="1095"/>
        <end position="1125"/>
    </location>
</feature>
<feature type="transmembrane region" description="Helical" evidence="8">
    <location>
        <begin position="25"/>
        <end position="45"/>
    </location>
</feature>
<dbReference type="InterPro" id="IPR026082">
    <property type="entry name" value="ABCA"/>
</dbReference>
<dbReference type="GO" id="GO:0005524">
    <property type="term" value="F:ATP binding"/>
    <property type="evidence" value="ECO:0007669"/>
    <property type="project" value="UniProtKB-KW"/>
</dbReference>
<dbReference type="GO" id="GO:0005319">
    <property type="term" value="F:lipid transporter activity"/>
    <property type="evidence" value="ECO:0007669"/>
    <property type="project" value="TreeGrafter"/>
</dbReference>
<dbReference type="PROSITE" id="PS50893">
    <property type="entry name" value="ABC_TRANSPORTER_2"/>
    <property type="match status" value="2"/>
</dbReference>
<sequence length="1949" mass="219311">MAKSLVCSKLLVVLWKNLTIRKHHWFLSICEIAVPVVLFLLIAYARSEISAMGKQYVTTPTYNPQHSSEHFYHNRFNYNFKIYYCPETVFTNTLIHKVQLRFSLPNDAIVSFRSISELSTYYNKHGRNESGIMAVIFQDLSDDAVPKQLNYIIRPYEKYVDWETQTLFNNKHNYVPESGSEQYINRGFIAMQMAIDTSFLDMSLGSNSSIDLVMQEFPYPPYVNDMGITDMFLYIMPLVTVFSFVFLCPAVLKRIVEEKTTGIKELMKMMGLQSWMLWLGWFLHAFIVNFISICLITFFMKVPLWNAHFPPIEYCSASVYFVFLLLYSASGTVFCFAISSFFSRPTLAMVVGILTWIISYVVPDGILEQNPNMKLYKKLLLALFPNTALNYGYGAISIYETREIGSNWSNLFNSPSGGNDDVTMGHVFIMFIVDIILYLLITLYFENVMPGPYGLSKPINFPIMWIFDTISRRSSRVVDNEEEDNLKQYSKIEDAPNLNPGIQIKKLYKVFGNQSAVNGFSIDIYEGQITALLGHNGAGKTTTMSIITGMISATSGKVLINNNDIRHNMKKVRSSLGLCPQHNLQFTDLTVLEHLLFFGMLKGFSYKEAQLKALNLLERMNLVQKKNCLVSALSGGMRRKLSLAISLIGDSKVLILDEPTSGLDPEARREIWDLLLSMRGSRTIVITTHFMEEADVLGDRIAIMDHGRLICYGTSMFLKKEFGAGYHLTLICNNVLNENEEKKQKRVAEITNVIKSIVPNVTLQSTNGNSLTYLLPHETKSLFSKLLEELEQRKDDLGVCSIAMSVTTLEEVFLRVGDMVADDDKKMKNYDKGSVKSRGTISSMSSSCSSTKSKGTQKTKIQLMSLLKKRICVTKKKWFIYSIQLLLAVVITALTLYLGDGMNKSSTTTMSSLDFNLSVYGNTKVFYSGADSDPQMSKIMKEYSNIVSKQMGNAFQVPSVSEAILNEGIKNIEFYKQHMVVAAEFNISTEGEKVINAMYSNNALHGAPISVNLVINSILKAFKGQQYSITSGNNPLPAMHGSSMEEASVIEVATLWFILFPLGILFLSGTFLLFPHMERVSNIKQLQLMCGVRSIFYWIICYIWDLFLYFIAVLIIITVVILYGCICSNIFSGINEIGALLAILVTYGLCIIPFSYLFSYKKTAAGGFASFLMSSLFVSIVMTIVILILQNSGDEHYEKVSETLKTFFLLFPQFALAYTSLKFSQKAVWNYNWKIKSPEQRNSKCHFDKNPCCDGYDTKECVKYRSYLQGHDSITPNIIEMACSATIYFTILLLLETNFIHSCWDKLLVYIYNRMHPVKVKTDEPDGKNNDDVLNETERVFNTLKKEKSGSSLNRRRSAGDFIEDDLLLVHNIEKVYWGQKVVKGVSFGVKPGDCFGLLGVNGAGKTTTFRMLTGDEPLICGEARIRSTDNVAYISKEMKKYLENVGYCPQFDAINEVLTGREMLQLFAELRGINEGVDQEVNMWLHALGLEEYADKLCGDYSGGNKRKLSMAVALIGTPLLVMLDEPTSGVDPVSRRKLWDTLNTIQQQEVKPSIILTSHSMEECEALCNKLAIMKSGQLECYGTIPELKEKYGQGFTVMLKLKSALINIVVNPLSPDDGDSTASQSQPLSPLKVCKDETLLMSDTEEVKAVMRCFEEKYKGYCTLRDKHSGLLHYHINDKKKKWSELFKEIEDIKQQYSIIEDYNISETTLEEVFLSIASHGMIADLPNGGLANNTGANAGECSAGTASVPGRATAAEMADTVMRDGDTVIGPTVISAPQVVAQGDDFDAIADEAKTGAKLQADRATAGANIQKAARRMKAQYDKKRKSATRFKAGDLMLWRNAATAKANLGTEENDNVLPEEDIMMNTSRPPSEIEENINLREALPDQQEPSTSSEWRTPDTVNRNYYESKEKDGFQIHTPFQKCLKFLAETETPKRKRKIFPAVV</sequence>
<evidence type="ECO:0000256" key="3">
    <source>
        <dbReference type="ARBA" id="ARBA00022741"/>
    </source>
</evidence>
<gene>
    <name evidence="10" type="ORF">RN001_000145</name>
</gene>
<evidence type="ECO:0000256" key="8">
    <source>
        <dbReference type="SAM" id="Phobius"/>
    </source>
</evidence>
<dbReference type="InterPro" id="IPR017871">
    <property type="entry name" value="ABC_transporter-like_CS"/>
</dbReference>
<dbReference type="GO" id="GO:0140359">
    <property type="term" value="F:ABC-type transporter activity"/>
    <property type="evidence" value="ECO:0007669"/>
    <property type="project" value="InterPro"/>
</dbReference>
<protein>
    <recommendedName>
        <fullName evidence="9">ABC transporter domain-containing protein</fullName>
    </recommendedName>
</protein>
<dbReference type="Pfam" id="PF00005">
    <property type="entry name" value="ABC_tran"/>
    <property type="match status" value="2"/>
</dbReference>
<feature type="compositionally biased region" description="Low complexity" evidence="7">
    <location>
        <begin position="836"/>
        <end position="853"/>
    </location>
</feature>
<dbReference type="SMART" id="SM00382">
    <property type="entry name" value="AAA"/>
    <property type="match status" value="2"/>
</dbReference>
<proteinExistence type="predicted"/>
<keyword evidence="6 8" id="KW-0472">Membrane</keyword>
<feature type="transmembrane region" description="Helical" evidence="8">
    <location>
        <begin position="1053"/>
        <end position="1074"/>
    </location>
</feature>
<feature type="region of interest" description="Disordered" evidence="7">
    <location>
        <begin position="831"/>
        <end position="853"/>
    </location>
</feature>
<dbReference type="InterPro" id="IPR013525">
    <property type="entry name" value="ABC2_TM"/>
</dbReference>
<dbReference type="PROSITE" id="PS00211">
    <property type="entry name" value="ABC_TRANSPORTER_1"/>
    <property type="match status" value="2"/>
</dbReference>
<dbReference type="Pfam" id="PF12698">
    <property type="entry name" value="ABC2_membrane_3"/>
    <property type="match status" value="2"/>
</dbReference>
<feature type="transmembrane region" description="Helical" evidence="8">
    <location>
        <begin position="231"/>
        <end position="252"/>
    </location>
</feature>
<feature type="transmembrane region" description="Helical" evidence="8">
    <location>
        <begin position="1165"/>
        <end position="1189"/>
    </location>
</feature>
<dbReference type="InterPro" id="IPR003439">
    <property type="entry name" value="ABC_transporter-like_ATP-bd"/>
</dbReference>
<dbReference type="FunFam" id="3.40.50.300:FF:002470">
    <property type="entry name" value="ABC transporter, putative"/>
    <property type="match status" value="1"/>
</dbReference>
<feature type="compositionally biased region" description="Polar residues" evidence="7">
    <location>
        <begin position="1892"/>
        <end position="1906"/>
    </location>
</feature>
<feature type="transmembrane region" description="Helical" evidence="8">
    <location>
        <begin position="424"/>
        <end position="445"/>
    </location>
</feature>
<reference evidence="11" key="1">
    <citation type="submission" date="2023-01" db="EMBL/GenBank/DDBJ databases">
        <title>Key to firefly adult light organ development and bioluminescence: homeobox transcription factors regulate luciferase expression and transportation to peroxisome.</title>
        <authorList>
            <person name="Fu X."/>
        </authorList>
    </citation>
    <scope>NUCLEOTIDE SEQUENCE [LARGE SCALE GENOMIC DNA]</scope>
</reference>